<name>A0A645ILV1_9ZZZZ</name>
<comment type="caution">
    <text evidence="1">The sequence shown here is derived from an EMBL/GenBank/DDBJ whole genome shotgun (WGS) entry which is preliminary data.</text>
</comment>
<dbReference type="EMBL" id="VSSQ01117322">
    <property type="protein sequence ID" value="MPN51822.1"/>
    <property type="molecule type" value="Genomic_DNA"/>
</dbReference>
<dbReference type="AlphaFoldDB" id="A0A645ILV1"/>
<organism evidence="1">
    <name type="scientific">bioreactor metagenome</name>
    <dbReference type="NCBI Taxonomy" id="1076179"/>
    <lineage>
        <taxon>unclassified sequences</taxon>
        <taxon>metagenomes</taxon>
        <taxon>ecological metagenomes</taxon>
    </lineage>
</organism>
<reference evidence="1" key="1">
    <citation type="submission" date="2019-08" db="EMBL/GenBank/DDBJ databases">
        <authorList>
            <person name="Kucharzyk K."/>
            <person name="Murdoch R.W."/>
            <person name="Higgins S."/>
            <person name="Loffler F."/>
        </authorList>
    </citation>
    <scope>NUCLEOTIDE SEQUENCE</scope>
</reference>
<evidence type="ECO:0000313" key="1">
    <source>
        <dbReference type="EMBL" id="MPN51822.1"/>
    </source>
</evidence>
<proteinExistence type="predicted"/>
<protein>
    <submittedName>
        <fullName evidence="1">Uncharacterized protein</fullName>
    </submittedName>
</protein>
<accession>A0A645ILV1</accession>
<sequence>MRIAVLTIRHEVVLDLDRFAGVDQLVQPQLILFRQKTVLPLFEQLFHLGIHRRQRVDVLLDGIGNLRMAGGGRVGFQLFEALGHTDVQSFEGIRPFGDDFTRFLLAVRPYLEQAVLPCRRAFQREGAFEVIF</sequence>
<gene>
    <name evidence="1" type="ORF">SDC9_199471</name>
</gene>